<feature type="domain" description="TNase-like" evidence="6">
    <location>
        <begin position="24"/>
        <end position="147"/>
    </location>
</feature>
<keyword evidence="1" id="KW-0540">Nuclease</keyword>
<gene>
    <name evidence="7" type="ORF">QB898_07865</name>
</gene>
<keyword evidence="3" id="KW-0378">Hydrolase</keyword>
<dbReference type="PROSITE" id="PS50830">
    <property type="entry name" value="TNASE_3"/>
    <property type="match status" value="1"/>
</dbReference>
<reference evidence="7 8" key="1">
    <citation type="submission" date="2023-04" db="EMBL/GenBank/DDBJ databases">
        <title>Ottowia paracancer sp. nov., isolated from human stomach.</title>
        <authorList>
            <person name="Song Y."/>
        </authorList>
    </citation>
    <scope>NUCLEOTIDE SEQUENCE [LARGE SCALE GENOMIC DNA]</scope>
    <source>
        <strain evidence="7 8">10c7w1</strain>
    </source>
</reference>
<evidence type="ECO:0000313" key="7">
    <source>
        <dbReference type="EMBL" id="MDG9699625.1"/>
    </source>
</evidence>
<evidence type="ECO:0000256" key="5">
    <source>
        <dbReference type="SAM" id="SignalP"/>
    </source>
</evidence>
<feature type="signal peptide" evidence="5">
    <location>
        <begin position="1"/>
        <end position="23"/>
    </location>
</feature>
<evidence type="ECO:0000313" key="8">
    <source>
        <dbReference type="Proteomes" id="UP001237156"/>
    </source>
</evidence>
<organism evidence="7 8">
    <name type="scientific">Ottowia cancrivicina</name>
    <dbReference type="NCBI Taxonomy" id="3040346"/>
    <lineage>
        <taxon>Bacteria</taxon>
        <taxon>Pseudomonadati</taxon>
        <taxon>Pseudomonadota</taxon>
        <taxon>Betaproteobacteria</taxon>
        <taxon>Burkholderiales</taxon>
        <taxon>Comamonadaceae</taxon>
        <taxon>Ottowia</taxon>
    </lineage>
</organism>
<evidence type="ECO:0000256" key="4">
    <source>
        <dbReference type="SAM" id="MobiDB-lite"/>
    </source>
</evidence>
<evidence type="ECO:0000256" key="1">
    <source>
        <dbReference type="ARBA" id="ARBA00022722"/>
    </source>
</evidence>
<dbReference type="AlphaFoldDB" id="A0AAW6RPU4"/>
<proteinExistence type="predicted"/>
<dbReference type="EMBL" id="JARVII010000014">
    <property type="protein sequence ID" value="MDG9699625.1"/>
    <property type="molecule type" value="Genomic_DNA"/>
</dbReference>
<evidence type="ECO:0000256" key="3">
    <source>
        <dbReference type="ARBA" id="ARBA00022801"/>
    </source>
</evidence>
<dbReference type="InterPro" id="IPR035437">
    <property type="entry name" value="SNase_OB-fold_sf"/>
</dbReference>
<evidence type="ECO:0000259" key="6">
    <source>
        <dbReference type="PROSITE" id="PS50830"/>
    </source>
</evidence>
<dbReference type="InterPro" id="IPR016071">
    <property type="entry name" value="Staphylococal_nuclease_OB-fold"/>
</dbReference>
<dbReference type="PANTHER" id="PTHR12302">
    <property type="entry name" value="EBNA2 BINDING PROTEIN P100"/>
    <property type="match status" value="1"/>
</dbReference>
<dbReference type="RefSeq" id="WP_279524491.1">
    <property type="nucleotide sequence ID" value="NZ_JARVII010000014.1"/>
</dbReference>
<dbReference type="GO" id="GO:0016787">
    <property type="term" value="F:hydrolase activity"/>
    <property type="evidence" value="ECO:0007669"/>
    <property type="project" value="UniProtKB-KW"/>
</dbReference>
<feature type="region of interest" description="Disordered" evidence="4">
    <location>
        <begin position="134"/>
        <end position="169"/>
    </location>
</feature>
<dbReference type="Gene3D" id="2.40.50.90">
    <property type="match status" value="1"/>
</dbReference>
<accession>A0AAW6RPU4</accession>
<dbReference type="Pfam" id="PF00565">
    <property type="entry name" value="SNase"/>
    <property type="match status" value="1"/>
</dbReference>
<comment type="caution">
    <text evidence="7">The sequence shown here is derived from an EMBL/GenBank/DDBJ whole genome shotgun (WGS) entry which is preliminary data.</text>
</comment>
<keyword evidence="5" id="KW-0732">Signal</keyword>
<dbReference type="Proteomes" id="UP001237156">
    <property type="component" value="Unassembled WGS sequence"/>
</dbReference>
<sequence>MPFSLPRFLAAAFLLLAATCARADVWQGTVTWVTDGDTLWVRPDAGGRARKLRLQGVDAPESCQSGGAQARQALIALALNQRVSVQTHARDGWGRSLATVRLRDKGGEDVAARMARQGWAWSYGRGRGPYAEQEAAARQARQGVFAHAAEPERPADFRRRHGPCTRAER</sequence>
<name>A0AAW6RPU4_9BURK</name>
<dbReference type="PANTHER" id="PTHR12302:SF3">
    <property type="entry name" value="SERINE_THREONINE-PROTEIN KINASE 31"/>
    <property type="match status" value="1"/>
</dbReference>
<feature type="chain" id="PRO_5043958564" evidence="5">
    <location>
        <begin position="24"/>
        <end position="169"/>
    </location>
</feature>
<dbReference type="SUPFAM" id="SSF50199">
    <property type="entry name" value="Staphylococcal nuclease"/>
    <property type="match status" value="1"/>
</dbReference>
<evidence type="ECO:0000256" key="2">
    <source>
        <dbReference type="ARBA" id="ARBA00022759"/>
    </source>
</evidence>
<keyword evidence="8" id="KW-1185">Reference proteome</keyword>
<keyword evidence="2" id="KW-0255">Endonuclease</keyword>
<protein>
    <submittedName>
        <fullName evidence="7">Thermonuclease family protein</fullName>
    </submittedName>
</protein>
<dbReference type="SMART" id="SM00318">
    <property type="entry name" value="SNc"/>
    <property type="match status" value="1"/>
</dbReference>
<dbReference type="GO" id="GO:0004519">
    <property type="term" value="F:endonuclease activity"/>
    <property type="evidence" value="ECO:0007669"/>
    <property type="project" value="UniProtKB-KW"/>
</dbReference>